<dbReference type="PANTHER" id="PTHR21049">
    <property type="entry name" value="RIBOPHORIN I"/>
    <property type="match status" value="1"/>
</dbReference>
<evidence type="ECO:0000256" key="4">
    <source>
        <dbReference type="ARBA" id="ARBA00008905"/>
    </source>
</evidence>
<evidence type="ECO:0000256" key="3">
    <source>
        <dbReference type="ARBA" id="ARBA00004922"/>
    </source>
</evidence>
<evidence type="ECO:0000256" key="7">
    <source>
        <dbReference type="ARBA" id="ARBA00022824"/>
    </source>
</evidence>
<evidence type="ECO:0000256" key="10">
    <source>
        <dbReference type="RuleBase" id="RU361143"/>
    </source>
</evidence>
<evidence type="ECO:0000256" key="2">
    <source>
        <dbReference type="ARBA" id="ARBA00004115"/>
    </source>
</evidence>
<evidence type="ECO:0000256" key="9">
    <source>
        <dbReference type="ARBA" id="ARBA00023136"/>
    </source>
</evidence>
<comment type="subcellular location">
    <subcellularLocation>
        <location evidence="2 10">Endoplasmic reticulum membrane</location>
        <topology evidence="2 10">Single-pass type I membrane protein</topology>
    </subcellularLocation>
</comment>
<dbReference type="InterPro" id="IPR007676">
    <property type="entry name" value="Ribophorin_I"/>
</dbReference>
<comment type="similarity">
    <text evidence="4 10">Belongs to the OST1 family.</text>
</comment>
<evidence type="ECO:0000256" key="8">
    <source>
        <dbReference type="ARBA" id="ARBA00022989"/>
    </source>
</evidence>
<protein>
    <recommendedName>
        <fullName evidence="10">Dolichyl-diphosphooligosaccharide--protein glycosyltransferase subunit 1</fullName>
    </recommendedName>
</protein>
<sequence length="379" mass="43493">YKITLDPPLAPGETVLLGLRHAYVNRFLQVQPERVPQEKAQYLRWESHAFVRSPYATESQSTTVRVPSQYVEGYSKDPQPMERSKAGNELTYGPYKDTRANTAGKPIYVHYEQNTSPITAVDHKRQLEVSHWGGYLAVEEHYNIRHDGAKIDGEFSRITFQKTGHMLEITPVMNMIPVVLPGSAERIYYRDPIGNVSTSRVESDGKHTSLGLRPRFPLYGGWQYRFYYGYDRPLSEVLSHIPGTHTYVLRVRFLEKIASWTYDTSELRVLLPEGARNIKISGPFNFDERRLGRVRTYLDVTGRTAVWLVKHNAVDAHSQTIEIQYDYDTFDLLRKPLGVFAAFMALFTMAIIYSRLDLSIARKASTSIRNDDGMCHSVY</sequence>
<dbReference type="PANTHER" id="PTHR21049:SF0">
    <property type="entry name" value="DOLICHYL-DIPHOSPHOOLIGOSACCHARIDE--PROTEIN GLYCOSYLTRANSFERASE SUBUNIT 1"/>
    <property type="match status" value="1"/>
</dbReference>
<dbReference type="GO" id="GO:0018279">
    <property type="term" value="P:protein N-linked glycosylation via asparagine"/>
    <property type="evidence" value="ECO:0007669"/>
    <property type="project" value="TreeGrafter"/>
</dbReference>
<feature type="non-terminal residue" evidence="12">
    <location>
        <position position="1"/>
    </location>
</feature>
<proteinExistence type="inferred from homology"/>
<evidence type="ECO:0000256" key="5">
    <source>
        <dbReference type="ARBA" id="ARBA00022692"/>
    </source>
</evidence>
<comment type="pathway">
    <text evidence="3 10">Protein modification; protein glycosylation.</text>
</comment>
<evidence type="ECO:0000256" key="1">
    <source>
        <dbReference type="ARBA" id="ARBA00002791"/>
    </source>
</evidence>
<reference evidence="13" key="1">
    <citation type="journal article" date="2018" name="Nat. Microbiol.">
        <title>Leveraging single-cell genomics to expand the fungal tree of life.</title>
        <authorList>
            <person name="Ahrendt S.R."/>
            <person name="Quandt C.A."/>
            <person name="Ciobanu D."/>
            <person name="Clum A."/>
            <person name="Salamov A."/>
            <person name="Andreopoulos B."/>
            <person name="Cheng J.F."/>
            <person name="Woyke T."/>
            <person name="Pelin A."/>
            <person name="Henrissat B."/>
            <person name="Reynolds N.K."/>
            <person name="Benny G.L."/>
            <person name="Smith M.E."/>
            <person name="James T.Y."/>
            <person name="Grigoriev I.V."/>
        </authorList>
    </citation>
    <scope>NUCLEOTIDE SEQUENCE [LARGE SCALE GENOMIC DNA]</scope>
    <source>
        <strain evidence="13">Benny S71-1</strain>
    </source>
</reference>
<keyword evidence="6" id="KW-0732">Signal</keyword>
<keyword evidence="8 10" id="KW-1133">Transmembrane helix</keyword>
<evidence type="ECO:0000313" key="12">
    <source>
        <dbReference type="EMBL" id="RKP23361.1"/>
    </source>
</evidence>
<feature type="transmembrane region" description="Helical" evidence="10">
    <location>
        <begin position="337"/>
        <end position="356"/>
    </location>
</feature>
<evidence type="ECO:0000256" key="6">
    <source>
        <dbReference type="ARBA" id="ARBA00022729"/>
    </source>
</evidence>
<dbReference type="Pfam" id="PF04597">
    <property type="entry name" value="Ribophorin_I"/>
    <property type="match status" value="1"/>
</dbReference>
<name>A0A4P9YVU6_9FUNG</name>
<comment type="function">
    <text evidence="1 10">Subunit of the oligosaccharyl transferase (OST) complex that catalyzes the initial transfer of a defined glycan (Glc(3)Man(9)GlcNAc(2) in eukaryotes) from the lipid carrier dolichol-pyrophosphate to an asparagine residue within an Asn-X-Ser/Thr consensus motif in nascent polypeptide chains, the first step in protein N-glycosylation. N-glycosylation occurs cotranslationally and the complex associates with the Sec61 complex at the channel-forming translocon complex that mediates protein translocation across the endoplasmic reticulum (ER). All subunits are required for a maximal enzyme activity.</text>
</comment>
<dbReference type="AlphaFoldDB" id="A0A4P9YVU6"/>
<dbReference type="EMBL" id="KZ991045">
    <property type="protein sequence ID" value="RKP23361.1"/>
    <property type="molecule type" value="Genomic_DNA"/>
</dbReference>
<keyword evidence="9 10" id="KW-0472">Membrane</keyword>
<feature type="region of interest" description="Disordered" evidence="11">
    <location>
        <begin position="73"/>
        <end position="97"/>
    </location>
</feature>
<evidence type="ECO:0000313" key="13">
    <source>
        <dbReference type="Proteomes" id="UP000278143"/>
    </source>
</evidence>
<dbReference type="UniPathway" id="UPA00378"/>
<keyword evidence="5 10" id="KW-0812">Transmembrane</keyword>
<comment type="subunit">
    <text evidence="10">Component of the oligosaccharyltransferase (OST) complex.</text>
</comment>
<dbReference type="GO" id="GO:0008250">
    <property type="term" value="C:oligosaccharyltransferase complex"/>
    <property type="evidence" value="ECO:0007669"/>
    <property type="project" value="UniProtKB-UniRule"/>
</dbReference>
<keyword evidence="13" id="KW-1185">Reference proteome</keyword>
<keyword evidence="7 10" id="KW-0256">Endoplasmic reticulum</keyword>
<accession>A0A4P9YVU6</accession>
<evidence type="ECO:0000256" key="11">
    <source>
        <dbReference type="SAM" id="MobiDB-lite"/>
    </source>
</evidence>
<organism evidence="12 13">
    <name type="scientific">Syncephalis pseudoplumigaleata</name>
    <dbReference type="NCBI Taxonomy" id="1712513"/>
    <lineage>
        <taxon>Eukaryota</taxon>
        <taxon>Fungi</taxon>
        <taxon>Fungi incertae sedis</taxon>
        <taxon>Zoopagomycota</taxon>
        <taxon>Zoopagomycotina</taxon>
        <taxon>Zoopagomycetes</taxon>
        <taxon>Zoopagales</taxon>
        <taxon>Piptocephalidaceae</taxon>
        <taxon>Syncephalis</taxon>
    </lineage>
</organism>
<dbReference type="OrthoDB" id="310030at2759"/>
<gene>
    <name evidence="12" type="ORF">SYNPS1DRAFT_18730</name>
</gene>
<dbReference type="Proteomes" id="UP000278143">
    <property type="component" value="Unassembled WGS sequence"/>
</dbReference>